<evidence type="ECO:0000313" key="2">
    <source>
        <dbReference type="EMBL" id="KPJ09991.1"/>
    </source>
</evidence>
<reference evidence="2 3" key="1">
    <citation type="journal article" date="2015" name="Nat. Commun.">
        <title>Outbred genome sequencing and CRISPR/Cas9 gene editing in butterflies.</title>
        <authorList>
            <person name="Li X."/>
            <person name="Fan D."/>
            <person name="Zhang W."/>
            <person name="Liu G."/>
            <person name="Zhang L."/>
            <person name="Zhao L."/>
            <person name="Fang X."/>
            <person name="Chen L."/>
            <person name="Dong Y."/>
            <person name="Chen Y."/>
            <person name="Ding Y."/>
            <person name="Zhao R."/>
            <person name="Feng M."/>
            <person name="Zhu Y."/>
            <person name="Feng Y."/>
            <person name="Jiang X."/>
            <person name="Zhu D."/>
            <person name="Xiang H."/>
            <person name="Feng X."/>
            <person name="Li S."/>
            <person name="Wang J."/>
            <person name="Zhang G."/>
            <person name="Kronforst M.R."/>
            <person name="Wang W."/>
        </authorList>
    </citation>
    <scope>NUCLEOTIDE SEQUENCE [LARGE SCALE GENOMIC DNA]</scope>
    <source>
        <strain evidence="2">Ya'a_city_454_Pm</strain>
        <tissue evidence="2">Whole body</tissue>
    </source>
</reference>
<dbReference type="Proteomes" id="UP000053240">
    <property type="component" value="Unassembled WGS sequence"/>
</dbReference>
<protein>
    <submittedName>
        <fullName evidence="2">Uncharacterized protein</fullName>
    </submittedName>
</protein>
<proteinExistence type="predicted"/>
<sequence>MVELERRGPAPRVMSCTVPTPHRHLAYIVALPERRAGRHDRRELTGPEARIPGTRVISYFQGSSFAATIATIFCTSFLDKGSQETHVGVVTPRRVVSRRGDSGAAAGLPQSRAGTSCRARRGAPPHLR</sequence>
<dbReference type="EMBL" id="KQ461033">
    <property type="protein sequence ID" value="KPJ09991.1"/>
    <property type="molecule type" value="Genomic_DNA"/>
</dbReference>
<keyword evidence="3" id="KW-1185">Reference proteome</keyword>
<name>A0A0N1INS3_PAPMA</name>
<dbReference type="AlphaFoldDB" id="A0A0N1INS3"/>
<evidence type="ECO:0000313" key="3">
    <source>
        <dbReference type="Proteomes" id="UP000053240"/>
    </source>
</evidence>
<feature type="region of interest" description="Disordered" evidence="1">
    <location>
        <begin position="97"/>
        <end position="128"/>
    </location>
</feature>
<feature type="compositionally biased region" description="Basic residues" evidence="1">
    <location>
        <begin position="118"/>
        <end position="128"/>
    </location>
</feature>
<organism evidence="2 3">
    <name type="scientific">Papilio machaon</name>
    <name type="common">Old World swallowtail butterfly</name>
    <dbReference type="NCBI Taxonomy" id="76193"/>
    <lineage>
        <taxon>Eukaryota</taxon>
        <taxon>Metazoa</taxon>
        <taxon>Ecdysozoa</taxon>
        <taxon>Arthropoda</taxon>
        <taxon>Hexapoda</taxon>
        <taxon>Insecta</taxon>
        <taxon>Pterygota</taxon>
        <taxon>Neoptera</taxon>
        <taxon>Endopterygota</taxon>
        <taxon>Lepidoptera</taxon>
        <taxon>Glossata</taxon>
        <taxon>Ditrysia</taxon>
        <taxon>Papilionoidea</taxon>
        <taxon>Papilionidae</taxon>
        <taxon>Papilioninae</taxon>
        <taxon>Papilio</taxon>
    </lineage>
</organism>
<dbReference type="InParanoid" id="A0A0N1INS3"/>
<gene>
    <name evidence="2" type="ORF">RR48_05854</name>
</gene>
<evidence type="ECO:0000256" key="1">
    <source>
        <dbReference type="SAM" id="MobiDB-lite"/>
    </source>
</evidence>
<accession>A0A0N1INS3</accession>